<evidence type="ECO:0000313" key="4">
    <source>
        <dbReference type="Proteomes" id="UP000424872"/>
    </source>
</evidence>
<keyword evidence="5" id="KW-1185">Reference proteome</keyword>
<dbReference type="PROSITE" id="PS51257">
    <property type="entry name" value="PROKAR_LIPOPROTEIN"/>
    <property type="match status" value="1"/>
</dbReference>
<evidence type="ECO:0000256" key="1">
    <source>
        <dbReference type="SAM" id="SignalP"/>
    </source>
</evidence>
<gene>
    <name evidence="3" type="ORF">CTZ24_25215</name>
    <name evidence="2" type="ORF">Q3404_25285</name>
</gene>
<geneLocation type="plasmid" evidence="4">
    <name>pmsr2c</name>
</geneLocation>
<proteinExistence type="predicted"/>
<evidence type="ECO:0000313" key="5">
    <source>
        <dbReference type="Proteomes" id="UP001171299"/>
    </source>
</evidence>
<organism evidence="3 4">
    <name type="scientific">Pantoea phytobeneficialis</name>
    <dbReference type="NCBI Taxonomy" id="2052056"/>
    <lineage>
        <taxon>Bacteria</taxon>
        <taxon>Pseudomonadati</taxon>
        <taxon>Pseudomonadota</taxon>
        <taxon>Gammaproteobacteria</taxon>
        <taxon>Enterobacterales</taxon>
        <taxon>Erwiniaceae</taxon>
        <taxon>Pantoea</taxon>
    </lineage>
</organism>
<accession>A0AAP9KS60</accession>
<dbReference type="RefSeq" id="WP_208726930.1">
    <property type="nucleotide sequence ID" value="NZ_CP024639.1"/>
</dbReference>
<evidence type="ECO:0008006" key="6">
    <source>
        <dbReference type="Google" id="ProtNLM"/>
    </source>
</evidence>
<geneLocation type="plasmid" evidence="3">
    <name>pMSR2C</name>
</geneLocation>
<dbReference type="KEGG" id="ppho:CTZ24_25215"/>
<evidence type="ECO:0000313" key="2">
    <source>
        <dbReference type="EMBL" id="MDO6409888.1"/>
    </source>
</evidence>
<feature type="chain" id="PRO_5042878105" description="Lipoprotein" evidence="1">
    <location>
        <begin position="21"/>
        <end position="233"/>
    </location>
</feature>
<reference evidence="2" key="3">
    <citation type="submission" date="2023-07" db="EMBL/GenBank/DDBJ databases">
        <title>The extreme plant-growth-promoting properties of Pantoea phytobeneficialis PF55 revealed by functional and genomic analysis.</title>
        <authorList>
            <person name="Nascimento F.X."/>
            <person name="Marcio R.J."/>
        </authorList>
    </citation>
    <scope>NUCLEOTIDE SEQUENCE</scope>
    <source>
        <strain evidence="2">PF55</strain>
    </source>
</reference>
<dbReference type="Proteomes" id="UP000424872">
    <property type="component" value="Plasmid pMSR2C"/>
</dbReference>
<reference evidence="4" key="1">
    <citation type="submission" date="2017-11" db="EMBL/GenBank/DDBJ databases">
        <title>Genome sequence of Pantoea sp. MSR2.</title>
        <authorList>
            <person name="Nascimento F.X."/>
        </authorList>
    </citation>
    <scope>NUCLEOTIDE SEQUENCE [LARGE SCALE GENOMIC DNA]</scope>
    <source>
        <strain evidence="4">MSR2</strain>
        <plasmid evidence="4">pmsr2c</plasmid>
    </source>
</reference>
<keyword evidence="1" id="KW-0732">Signal</keyword>
<name>A0AAP9KS60_9GAMM</name>
<sequence>MSKKLTLSLLATTLTLTGCASKPLPPTEKRVQTETITSENQSQLTVEGWQDLETDYSRPSDTQLRYITQGDTTKATALKTLQFVSMIFVGGQIQGFSKDQLKGTQAVGVMNPSLSYLTPRVSEVLKAEMDRLPTKKYDKPLVIKPLTWKLIYKNLAGGDDNYQLVMTTTLTRTVSDPAGHLTSKQIECSSDATTPQFTLPQWQANNYAKVNEVTQKLMDSCVTTFTSQVRSFL</sequence>
<keyword evidence="3" id="KW-0614">Plasmid</keyword>
<evidence type="ECO:0000313" key="3">
    <source>
        <dbReference type="EMBL" id="QGR09760.1"/>
    </source>
</evidence>
<dbReference type="Proteomes" id="UP001171299">
    <property type="component" value="Unassembled WGS sequence"/>
</dbReference>
<dbReference type="AlphaFoldDB" id="A0AAP9KS60"/>
<dbReference type="EMBL" id="JAUOOM010000040">
    <property type="protein sequence ID" value="MDO6409888.1"/>
    <property type="molecule type" value="Genomic_DNA"/>
</dbReference>
<dbReference type="EMBL" id="CP024639">
    <property type="protein sequence ID" value="QGR09760.1"/>
    <property type="molecule type" value="Genomic_DNA"/>
</dbReference>
<protein>
    <recommendedName>
        <fullName evidence="6">Lipoprotein</fullName>
    </recommendedName>
</protein>
<feature type="signal peptide" evidence="1">
    <location>
        <begin position="1"/>
        <end position="20"/>
    </location>
</feature>
<reference evidence="3" key="2">
    <citation type="journal article" date="2020" name="Environ. Microbiol.">
        <title>The extreme plant-growth-promoting properties of Pantoea phytobeneficialis MSR2 revealed by functional and genomic analysis.</title>
        <authorList>
            <person name="Nascimento F.X."/>
            <person name="Hernandez A.G."/>
            <person name="Glick B.R."/>
            <person name="Rossi M.J."/>
        </authorList>
    </citation>
    <scope>NUCLEOTIDE SEQUENCE</scope>
    <source>
        <strain evidence="3">MSR2</strain>
    </source>
</reference>